<organism evidence="3 4">
    <name type="scientific">Paenibacillus odorifer</name>
    <dbReference type="NCBI Taxonomy" id="189426"/>
    <lineage>
        <taxon>Bacteria</taxon>
        <taxon>Bacillati</taxon>
        <taxon>Bacillota</taxon>
        <taxon>Bacilli</taxon>
        <taxon>Bacillales</taxon>
        <taxon>Paenibacillaceae</taxon>
        <taxon>Paenibacillus</taxon>
    </lineage>
</organism>
<proteinExistence type="predicted"/>
<keyword evidence="2" id="KW-0812">Transmembrane</keyword>
<comment type="caution">
    <text evidence="3">The sequence shown here is derived from an EMBL/GenBank/DDBJ whole genome shotgun (WGS) entry which is preliminary data.</text>
</comment>
<dbReference type="AlphaFoldDB" id="A0A1R0XUA7"/>
<name>A0A1R0XUA7_9BACL</name>
<dbReference type="RefSeq" id="WP_139328570.1">
    <property type="nucleotide sequence ID" value="NZ_MPTC01000017.1"/>
</dbReference>
<evidence type="ECO:0000256" key="1">
    <source>
        <dbReference type="SAM" id="MobiDB-lite"/>
    </source>
</evidence>
<evidence type="ECO:0000313" key="4">
    <source>
        <dbReference type="Proteomes" id="UP000187439"/>
    </source>
</evidence>
<dbReference type="EMBL" id="MPTC01000017">
    <property type="protein sequence ID" value="OMD38589.1"/>
    <property type="molecule type" value="Genomic_DNA"/>
</dbReference>
<accession>A0A1R0XUA7</accession>
<feature type="compositionally biased region" description="Low complexity" evidence="1">
    <location>
        <begin position="159"/>
        <end position="255"/>
    </location>
</feature>
<gene>
    <name evidence="3" type="ORF">BSK52_18515</name>
</gene>
<feature type="region of interest" description="Disordered" evidence="1">
    <location>
        <begin position="152"/>
        <end position="331"/>
    </location>
</feature>
<dbReference type="OrthoDB" id="2566057at2"/>
<reference evidence="3 4" key="1">
    <citation type="submission" date="2016-10" db="EMBL/GenBank/DDBJ databases">
        <title>Paenibacillus species isolates.</title>
        <authorList>
            <person name="Beno S.M."/>
        </authorList>
    </citation>
    <scope>NUCLEOTIDE SEQUENCE [LARGE SCALE GENOMIC DNA]</scope>
    <source>
        <strain evidence="3 4">FSL H7-0710</strain>
    </source>
</reference>
<evidence type="ECO:0008006" key="5">
    <source>
        <dbReference type="Google" id="ProtNLM"/>
    </source>
</evidence>
<keyword evidence="2" id="KW-0472">Membrane</keyword>
<evidence type="ECO:0000256" key="2">
    <source>
        <dbReference type="SAM" id="Phobius"/>
    </source>
</evidence>
<feature type="compositionally biased region" description="Pro residues" evidence="1">
    <location>
        <begin position="258"/>
        <end position="274"/>
    </location>
</feature>
<feature type="transmembrane region" description="Helical" evidence="2">
    <location>
        <begin position="340"/>
        <end position="358"/>
    </location>
</feature>
<feature type="compositionally biased region" description="Polar residues" evidence="1">
    <location>
        <begin position="292"/>
        <end position="311"/>
    </location>
</feature>
<evidence type="ECO:0000313" key="3">
    <source>
        <dbReference type="EMBL" id="OMD38589.1"/>
    </source>
</evidence>
<protein>
    <recommendedName>
        <fullName evidence="5">Gram-positive cocci surface proteins LPxTG domain-containing protein</fullName>
    </recommendedName>
</protein>
<keyword evidence="2" id="KW-1133">Transmembrane helix</keyword>
<dbReference type="Proteomes" id="UP000187439">
    <property type="component" value="Unassembled WGS sequence"/>
</dbReference>
<sequence length="365" mass="37746">MKKKYHSVFIAAYVLIILVGVIWQAGGVSAQDTIKLTVNSHTTSTATMNNMKPGDEMSSEYTIINDGTEGFDYFVDFKFISGDVELYNILQMTLEKEGVIIYSGVMSEAAGRVTIGSLAGGEKSVIQMAVTFPWEAGNEYQGKATTVAFEFSASGEPGPSAEPTSTPTPTATVTPTPDPSPTATATATATTEPTTTPTETPTATTTPTATPEASPTPTVAPTTTPTDSPTTTTSPTTTPTDSPTTTASPTAVVTPGQSVPPTPTPTPSPTPTPPADEISVTEEPIPMGGISNKPTSSPGAGNQTTNVTPQPSDEIALPDGDIPLGAPEAGDKLPNTAEPWYNLILASLAIAVLSVIVMRRLKSKK</sequence>